<sequence length="76" mass="8149">MAWLLQALVEQVWPQPSLVSQVNFANGYAASITWKLRVKSSAVVLAPGPAVVSGVAGRGNVLVAWGMFQSFLCRFA</sequence>
<proteinExistence type="predicted"/>
<keyword evidence="2" id="KW-1185">Reference proteome</keyword>
<organism evidence="1 2">
    <name type="scientific">Saccharopolyspora spinosa</name>
    <dbReference type="NCBI Taxonomy" id="60894"/>
    <lineage>
        <taxon>Bacteria</taxon>
        <taxon>Bacillati</taxon>
        <taxon>Actinomycetota</taxon>
        <taxon>Actinomycetes</taxon>
        <taxon>Pseudonocardiales</taxon>
        <taxon>Pseudonocardiaceae</taxon>
        <taxon>Saccharopolyspora</taxon>
    </lineage>
</organism>
<evidence type="ECO:0000313" key="1">
    <source>
        <dbReference type="EMBL" id="PKW16790.1"/>
    </source>
</evidence>
<evidence type="ECO:0000313" key="2">
    <source>
        <dbReference type="Proteomes" id="UP000233786"/>
    </source>
</evidence>
<accession>A0A2N3Y1N5</accession>
<protein>
    <submittedName>
        <fullName evidence="1">Uncharacterized protein</fullName>
    </submittedName>
</protein>
<reference evidence="1" key="1">
    <citation type="submission" date="2017-12" db="EMBL/GenBank/DDBJ databases">
        <title>Sequencing the genomes of 1000 Actinobacteria strains.</title>
        <authorList>
            <person name="Klenk H.-P."/>
        </authorList>
    </citation>
    <scope>NUCLEOTIDE SEQUENCE [LARGE SCALE GENOMIC DNA]</scope>
    <source>
        <strain evidence="1">DSM 44228</strain>
    </source>
</reference>
<name>A0A2N3Y1N5_SACSN</name>
<comment type="caution">
    <text evidence="1">The sequence shown here is derived from an EMBL/GenBank/DDBJ whole genome shotgun (WGS) entry which is preliminary data.</text>
</comment>
<gene>
    <name evidence="1" type="ORF">A8926_4675</name>
</gene>
<dbReference type="AlphaFoldDB" id="A0A2N3Y1N5"/>
<dbReference type="Proteomes" id="UP000233786">
    <property type="component" value="Unassembled WGS sequence"/>
</dbReference>
<dbReference type="EMBL" id="PJNB01000001">
    <property type="protein sequence ID" value="PKW16790.1"/>
    <property type="molecule type" value="Genomic_DNA"/>
</dbReference>